<dbReference type="InterPro" id="IPR011708">
    <property type="entry name" value="DNA_pol3_alpha_NTPase_dom"/>
</dbReference>
<dbReference type="CDD" id="cd12113">
    <property type="entry name" value="PHP_PolIIIA_DnaE3"/>
    <property type="match status" value="1"/>
</dbReference>
<dbReference type="EC" id="2.7.7.7" evidence="2"/>
<dbReference type="InterPro" id="IPR004805">
    <property type="entry name" value="DnaE2/DnaE/PolC"/>
</dbReference>
<dbReference type="GO" id="GO:0005737">
    <property type="term" value="C:cytoplasm"/>
    <property type="evidence" value="ECO:0007669"/>
    <property type="project" value="UniProtKB-SubCell"/>
</dbReference>
<dbReference type="InterPro" id="IPR041931">
    <property type="entry name" value="DNA_pol3_alpha_thumb_dom"/>
</dbReference>
<evidence type="ECO:0000256" key="6">
    <source>
        <dbReference type="ARBA" id="ARBA00022705"/>
    </source>
</evidence>
<dbReference type="InterPro" id="IPR016195">
    <property type="entry name" value="Pol/histidinol_Pase-like"/>
</dbReference>
<dbReference type="InterPro" id="IPR040982">
    <property type="entry name" value="DNA_pol3_finger"/>
</dbReference>
<dbReference type="NCBIfam" id="NF005298">
    <property type="entry name" value="PRK06826.1"/>
    <property type="match status" value="1"/>
</dbReference>
<dbReference type="InterPro" id="IPR012340">
    <property type="entry name" value="NA-bd_OB-fold"/>
</dbReference>
<keyword evidence="6" id="KW-0235">DNA replication</keyword>
<keyword evidence="7" id="KW-0239">DNA-directed DNA polymerase</keyword>
<comment type="caution">
    <text evidence="11">The sequence shown here is derived from an EMBL/GenBank/DDBJ whole genome shotgun (WGS) entry which is preliminary data.</text>
</comment>
<dbReference type="GO" id="GO:0006260">
    <property type="term" value="P:DNA replication"/>
    <property type="evidence" value="ECO:0007669"/>
    <property type="project" value="UniProtKB-KW"/>
</dbReference>
<evidence type="ECO:0000256" key="2">
    <source>
        <dbReference type="ARBA" id="ARBA00012417"/>
    </source>
</evidence>
<dbReference type="NCBIfam" id="NF004226">
    <property type="entry name" value="PRK05673.1"/>
    <property type="match status" value="1"/>
</dbReference>
<sequence length="1150" mass="128726">MTHPSFVHLHLHTEFSLLDGANRIDELLDRTEELRMPAVAMTDHGNMFGAMKFYKAARERGINPILGCEAYISPTTRFDRSKQGIGSAAHHITLLATNYEGYQNLARLVSKAHLEGFYYRPRIDKELLAQYAGGLIGLTGCLKGEVNGHILGEDLRKAADALDSYRQIFGPENLYIELMSHGVDGQSQANRQLLAFSQDFGLPVVATNDCHYLRRDDAAPHDVLLCIGTGKTLNDPQRMRYGPQEFYFKSAEEMYQVFAEVPEACTNTLRIAERCNIQLPFDTMLLPRYQTPDGLSLDTYLDQVARAGLQERLRRRPVADEAAYWQRLDQELGIIRTTGYSGYFLIVWDFIRYAREHDIPVGPGRGSAAGSLVAYALRITDVDPLEYQLLFERFLNPERVTMPDIDIDFCMDRRDEVIRYVTDKYGSENVSQIITFGSMLAKGVLRDVGRALDMPYNEVDRIAKLVPNRPNISLDEALEEEPRLREIQTQDPRVERLIDTARRLEGLSRHASVHAAGVVISPEPLQNIVPLSKGAKGEVVTQYAMDDIEAMGLLKMDFLGLRTLTVIHNALRFIKENQDITLDIEHIPFDDPATYRLLSEARTNGVFQLEGRGLRDLLRKLQPHVFEDLVALVALYRPGPLGSGMVDDFIERRHGRRAITYELSELEPILRSTYGVIVFQEQVMQIATTLAGFTLGGADLLRRAMGKKKPEVMAEQREHFVRGAVQNGYPEEPAAKIFDLIAYFAGYGFNRSHSVAYALIAYRTAYLKAHFPREFMAALISSDMDNTDKVMRYIGDCRDMGIAVLPPDVNEGAYGFTVPGETIRFGLGAIKGVGEQAITALMKEREEHGRFHSFCDLCERVDTRQVNKKVLESLIKGGALDSLGLSRAQMLGNMARVTEWAQRQQEDRQQGQFSLFGNSSSAGTSVDTPSLEPVAPWSDSEQLAYEKEALGFYISSHPLMSVQPQMRRLVTATSQSLVDFQGEQTVTLGGIITQHRAQLTKNGDRMAFLTLEDLYGSLEVIVFPETYRQHIAACESEEPVIVWGKAKIEGEGGEAKIIAQRILLLKDALALGEFRRLNLTVLPQHDRQTLLQVRELLGSAPGACHVVLGVQFPDGERVLLRAAERLNIAPSVALLTGLEDLLGAENVRVA</sequence>
<evidence type="ECO:0000256" key="1">
    <source>
        <dbReference type="ARBA" id="ARBA00004496"/>
    </source>
</evidence>
<feature type="region of interest" description="Disordered" evidence="9">
    <location>
        <begin position="914"/>
        <end position="933"/>
    </location>
</feature>
<dbReference type="PANTHER" id="PTHR32294">
    <property type="entry name" value="DNA POLYMERASE III SUBUNIT ALPHA"/>
    <property type="match status" value="1"/>
</dbReference>
<keyword evidence="4 11" id="KW-0808">Transferase</keyword>
<dbReference type="SUPFAM" id="SSF89550">
    <property type="entry name" value="PHP domain-like"/>
    <property type="match status" value="1"/>
</dbReference>
<evidence type="ECO:0000256" key="9">
    <source>
        <dbReference type="SAM" id="MobiDB-lite"/>
    </source>
</evidence>
<dbReference type="InterPro" id="IPR029460">
    <property type="entry name" value="DNAPol_HHH"/>
</dbReference>
<dbReference type="Pfam" id="PF01336">
    <property type="entry name" value="tRNA_anti-codon"/>
    <property type="match status" value="1"/>
</dbReference>
<evidence type="ECO:0000256" key="7">
    <source>
        <dbReference type="ARBA" id="ARBA00022932"/>
    </source>
</evidence>
<dbReference type="GO" id="GO:0003887">
    <property type="term" value="F:DNA-directed DNA polymerase activity"/>
    <property type="evidence" value="ECO:0007669"/>
    <property type="project" value="UniProtKB-KW"/>
</dbReference>
<evidence type="ECO:0000256" key="5">
    <source>
        <dbReference type="ARBA" id="ARBA00022695"/>
    </source>
</evidence>
<dbReference type="InterPro" id="IPR004013">
    <property type="entry name" value="PHP_dom"/>
</dbReference>
<feature type="domain" description="Polymerase/histidinol phosphatase N-terminal" evidence="10">
    <location>
        <begin position="7"/>
        <end position="74"/>
    </location>
</feature>
<dbReference type="InterPro" id="IPR004365">
    <property type="entry name" value="NA-bd_OB_tRNA"/>
</dbReference>
<evidence type="ECO:0000256" key="3">
    <source>
        <dbReference type="ARBA" id="ARBA00019114"/>
    </source>
</evidence>
<gene>
    <name evidence="11" type="ORF">FJZ47_01915</name>
</gene>
<dbReference type="Pfam" id="PF02811">
    <property type="entry name" value="PHP"/>
    <property type="match status" value="1"/>
</dbReference>
<proteinExistence type="predicted"/>
<dbReference type="Gene3D" id="1.10.10.1600">
    <property type="entry name" value="Bacterial DNA polymerase III alpha subunit, thumb domain"/>
    <property type="match status" value="1"/>
</dbReference>
<dbReference type="NCBIfam" id="TIGR00594">
    <property type="entry name" value="polc"/>
    <property type="match status" value="1"/>
</dbReference>
<evidence type="ECO:0000256" key="4">
    <source>
        <dbReference type="ARBA" id="ARBA00022679"/>
    </source>
</evidence>
<dbReference type="Gene3D" id="3.20.20.140">
    <property type="entry name" value="Metal-dependent hydrolases"/>
    <property type="match status" value="1"/>
</dbReference>
<evidence type="ECO:0000259" key="10">
    <source>
        <dbReference type="SMART" id="SM00481"/>
    </source>
</evidence>
<reference evidence="11" key="1">
    <citation type="submission" date="2019-03" db="EMBL/GenBank/DDBJ databases">
        <title>Lake Tanganyika Metagenome-Assembled Genomes (MAGs).</title>
        <authorList>
            <person name="Tran P."/>
        </authorList>
    </citation>
    <scope>NUCLEOTIDE SEQUENCE</scope>
    <source>
        <strain evidence="11">K_DeepCast_65m_m2_066</strain>
    </source>
</reference>
<dbReference type="Pfam" id="PF07733">
    <property type="entry name" value="DNA_pol3_alpha"/>
    <property type="match status" value="1"/>
</dbReference>
<dbReference type="Pfam" id="PF14579">
    <property type="entry name" value="HHH_6"/>
    <property type="match status" value="1"/>
</dbReference>
<accession>A0A937VZ47</accession>
<dbReference type="EMBL" id="VGLS01000030">
    <property type="protein sequence ID" value="MBM3222549.1"/>
    <property type="molecule type" value="Genomic_DNA"/>
</dbReference>
<dbReference type="PANTHER" id="PTHR32294:SF0">
    <property type="entry name" value="DNA POLYMERASE III SUBUNIT ALPHA"/>
    <property type="match status" value="1"/>
</dbReference>
<keyword evidence="5 11" id="KW-0548">Nucleotidyltransferase</keyword>
<dbReference type="SMART" id="SM00481">
    <property type="entry name" value="POLIIIAc"/>
    <property type="match status" value="1"/>
</dbReference>
<dbReference type="InterPro" id="IPR003141">
    <property type="entry name" value="Pol/His_phosphatase_N"/>
</dbReference>
<dbReference type="Gene3D" id="1.10.150.870">
    <property type="match status" value="1"/>
</dbReference>
<evidence type="ECO:0000313" key="12">
    <source>
        <dbReference type="Proteomes" id="UP000712673"/>
    </source>
</evidence>
<dbReference type="GO" id="GO:0008408">
    <property type="term" value="F:3'-5' exonuclease activity"/>
    <property type="evidence" value="ECO:0007669"/>
    <property type="project" value="InterPro"/>
</dbReference>
<organism evidence="11 12">
    <name type="scientific">Tectimicrobiota bacterium</name>
    <dbReference type="NCBI Taxonomy" id="2528274"/>
    <lineage>
        <taxon>Bacteria</taxon>
        <taxon>Pseudomonadati</taxon>
        <taxon>Nitrospinota/Tectimicrobiota group</taxon>
        <taxon>Candidatus Tectimicrobiota</taxon>
    </lineage>
</organism>
<dbReference type="GO" id="GO:0003676">
    <property type="term" value="F:nucleic acid binding"/>
    <property type="evidence" value="ECO:0007669"/>
    <property type="project" value="InterPro"/>
</dbReference>
<comment type="catalytic activity">
    <reaction evidence="8">
        <text>DNA(n) + a 2'-deoxyribonucleoside 5'-triphosphate = DNA(n+1) + diphosphate</text>
        <dbReference type="Rhea" id="RHEA:22508"/>
        <dbReference type="Rhea" id="RHEA-COMP:17339"/>
        <dbReference type="Rhea" id="RHEA-COMP:17340"/>
        <dbReference type="ChEBI" id="CHEBI:33019"/>
        <dbReference type="ChEBI" id="CHEBI:61560"/>
        <dbReference type="ChEBI" id="CHEBI:173112"/>
        <dbReference type="EC" id="2.7.7.7"/>
    </reaction>
</comment>
<name>A0A937VZ47_UNCTE</name>
<dbReference type="CDD" id="cd04485">
    <property type="entry name" value="DnaE_OBF"/>
    <property type="match status" value="1"/>
</dbReference>
<dbReference type="Pfam" id="PF17657">
    <property type="entry name" value="DNA_pol3_finger"/>
    <property type="match status" value="1"/>
</dbReference>
<protein>
    <recommendedName>
        <fullName evidence="3">DNA polymerase III subunit alpha</fullName>
        <ecNumber evidence="2">2.7.7.7</ecNumber>
    </recommendedName>
</protein>
<comment type="subcellular location">
    <subcellularLocation>
        <location evidence="1">Cytoplasm</location>
    </subcellularLocation>
</comment>
<dbReference type="Gene3D" id="2.40.50.140">
    <property type="entry name" value="Nucleic acid-binding proteins"/>
    <property type="match status" value="1"/>
</dbReference>
<dbReference type="Proteomes" id="UP000712673">
    <property type="component" value="Unassembled WGS sequence"/>
</dbReference>
<dbReference type="AlphaFoldDB" id="A0A937VZ47"/>
<evidence type="ECO:0000256" key="8">
    <source>
        <dbReference type="ARBA" id="ARBA00049244"/>
    </source>
</evidence>
<evidence type="ECO:0000313" key="11">
    <source>
        <dbReference type="EMBL" id="MBM3222549.1"/>
    </source>
</evidence>
<feature type="compositionally biased region" description="Polar residues" evidence="9">
    <location>
        <begin position="914"/>
        <end position="928"/>
    </location>
</feature>